<dbReference type="EMBL" id="CP051680">
    <property type="protein sequence ID" value="QJD81997.1"/>
    <property type="molecule type" value="Genomic_DNA"/>
</dbReference>
<gene>
    <name evidence="1" type="ORF">HH215_01560</name>
</gene>
<reference evidence="1 2" key="1">
    <citation type="submission" date="2020-04" db="EMBL/GenBank/DDBJ databases">
        <title>Genome sequencing of novel species.</title>
        <authorList>
            <person name="Heo J."/>
            <person name="Kim S.-J."/>
            <person name="Kim J.-S."/>
            <person name="Hong S.-B."/>
            <person name="Kwon S.-W."/>
        </authorList>
    </citation>
    <scope>NUCLEOTIDE SEQUENCE [LARGE SCALE GENOMIC DNA]</scope>
    <source>
        <strain evidence="1 2">MFER-1</strain>
    </source>
</reference>
<dbReference type="RefSeq" id="WP_169278302.1">
    <property type="nucleotide sequence ID" value="NZ_CP051680.1"/>
</dbReference>
<protein>
    <submittedName>
        <fullName evidence="1">Uncharacterized protein</fullName>
    </submittedName>
</protein>
<sequence length="113" mass="12837">MKMLKKWNIFGSVRSQILILLLVFIITPTTIISVFTINKFTEMIEQNGMDMMETALKHSMENPQTFMDGAADAALMIMTNTAIIDPILKSDKQGTVQQKIGVTKLLENYLYDF</sequence>
<dbReference type="KEGG" id="cheb:HH215_01560"/>
<evidence type="ECO:0000313" key="2">
    <source>
        <dbReference type="Proteomes" id="UP000502248"/>
    </source>
</evidence>
<name>A0A7Z2ZKD9_9BACL</name>
<dbReference type="AlphaFoldDB" id="A0A7Z2ZKD9"/>
<dbReference type="Proteomes" id="UP000502248">
    <property type="component" value="Chromosome"/>
</dbReference>
<evidence type="ECO:0000313" key="1">
    <source>
        <dbReference type="EMBL" id="QJD81997.1"/>
    </source>
</evidence>
<accession>A0A7Z2ZKD9</accession>
<proteinExistence type="predicted"/>
<organism evidence="1 2">
    <name type="scientific">Cohnella herbarum</name>
    <dbReference type="NCBI Taxonomy" id="2728023"/>
    <lineage>
        <taxon>Bacteria</taxon>
        <taxon>Bacillati</taxon>
        <taxon>Bacillota</taxon>
        <taxon>Bacilli</taxon>
        <taxon>Bacillales</taxon>
        <taxon>Paenibacillaceae</taxon>
        <taxon>Cohnella</taxon>
    </lineage>
</organism>
<keyword evidence="2" id="KW-1185">Reference proteome</keyword>